<gene>
    <name evidence="12" type="ORF">Bathy05g00250</name>
</gene>
<accession>K8EWR5</accession>
<dbReference type="EMBL" id="FO082274">
    <property type="protein sequence ID" value="CCO16885.1"/>
    <property type="molecule type" value="Genomic_DNA"/>
</dbReference>
<organism evidence="12 13">
    <name type="scientific">Bathycoccus prasinos</name>
    <dbReference type="NCBI Taxonomy" id="41875"/>
    <lineage>
        <taxon>Eukaryota</taxon>
        <taxon>Viridiplantae</taxon>
        <taxon>Chlorophyta</taxon>
        <taxon>Mamiellophyceae</taxon>
        <taxon>Mamiellales</taxon>
        <taxon>Bathycoccaceae</taxon>
        <taxon>Bathycoccus</taxon>
    </lineage>
</organism>
<reference evidence="12 13" key="1">
    <citation type="submission" date="2011-10" db="EMBL/GenBank/DDBJ databases">
        <authorList>
            <person name="Genoscope - CEA"/>
        </authorList>
    </citation>
    <scope>NUCLEOTIDE SEQUENCE [LARGE SCALE GENOMIC DNA]</scope>
    <source>
        <strain evidence="12 13">RCC 1105</strain>
    </source>
</reference>
<evidence type="ECO:0000256" key="1">
    <source>
        <dbReference type="ARBA" id="ARBA00004394"/>
    </source>
</evidence>
<evidence type="ECO:0000256" key="9">
    <source>
        <dbReference type="SAM" id="MobiDB-lite"/>
    </source>
</evidence>
<keyword evidence="6" id="KW-0333">Golgi apparatus</keyword>
<dbReference type="GO" id="GO:0000139">
    <property type="term" value="C:Golgi membrane"/>
    <property type="evidence" value="ECO:0007669"/>
    <property type="project" value="UniProtKB-SubCell"/>
</dbReference>
<sequence length="100" mass="11655">MSVSRGRDPESLERENDRSLETMGDRVSMLKNITMDIHKEADSHHRILDGMRDDMSGFQGVLTQTVQHFSKVLETKNGRYFCYLFGFFIGMWFLSKIIFA</sequence>
<dbReference type="OrthoDB" id="261831at2759"/>
<dbReference type="InterPro" id="IPR000727">
    <property type="entry name" value="T_SNARE_dom"/>
</dbReference>
<comment type="subcellular location">
    <subcellularLocation>
        <location evidence="8">Endomembrane system</location>
        <topology evidence="8">Single-pass type IV membrane protein</topology>
    </subcellularLocation>
    <subcellularLocation>
        <location evidence="1">Golgi apparatus membrane</location>
    </subcellularLocation>
</comment>
<dbReference type="PROSITE" id="PS50192">
    <property type="entry name" value="T_SNARE"/>
    <property type="match status" value="1"/>
</dbReference>
<dbReference type="STRING" id="41875.K8EWR5"/>
<dbReference type="GeneID" id="19015529"/>
<evidence type="ECO:0000256" key="4">
    <source>
        <dbReference type="ARBA" id="ARBA00022927"/>
    </source>
</evidence>
<evidence type="ECO:0000256" key="6">
    <source>
        <dbReference type="ARBA" id="ARBA00023034"/>
    </source>
</evidence>
<keyword evidence="2" id="KW-0813">Transport</keyword>
<evidence type="ECO:0000256" key="5">
    <source>
        <dbReference type="ARBA" id="ARBA00022989"/>
    </source>
</evidence>
<evidence type="ECO:0000313" key="12">
    <source>
        <dbReference type="EMBL" id="CCO16885.1"/>
    </source>
</evidence>
<feature type="transmembrane region" description="Helical" evidence="10">
    <location>
        <begin position="80"/>
        <end position="99"/>
    </location>
</feature>
<evidence type="ECO:0000256" key="3">
    <source>
        <dbReference type="ARBA" id="ARBA00022692"/>
    </source>
</evidence>
<evidence type="ECO:0000313" key="13">
    <source>
        <dbReference type="Proteomes" id="UP000198341"/>
    </source>
</evidence>
<keyword evidence="4" id="KW-0653">Protein transport</keyword>
<dbReference type="AlphaFoldDB" id="K8EWR5"/>
<evidence type="ECO:0000259" key="11">
    <source>
        <dbReference type="PROSITE" id="PS50192"/>
    </source>
</evidence>
<protein>
    <recommendedName>
        <fullName evidence="11">t-SNARE coiled-coil homology domain-containing protein</fullName>
    </recommendedName>
</protein>
<keyword evidence="5 10" id="KW-1133">Transmembrane helix</keyword>
<dbReference type="PANTHER" id="PTHR12791">
    <property type="entry name" value="GOLGI SNARE BET1-RELATED"/>
    <property type="match status" value="1"/>
</dbReference>
<evidence type="ECO:0000256" key="7">
    <source>
        <dbReference type="ARBA" id="ARBA00023136"/>
    </source>
</evidence>
<dbReference type="RefSeq" id="XP_007513327.1">
    <property type="nucleotide sequence ID" value="XM_007513265.1"/>
</dbReference>
<dbReference type="Gene3D" id="1.20.5.110">
    <property type="match status" value="1"/>
</dbReference>
<evidence type="ECO:0000256" key="10">
    <source>
        <dbReference type="SAM" id="Phobius"/>
    </source>
</evidence>
<dbReference type="SUPFAM" id="SSF58038">
    <property type="entry name" value="SNARE fusion complex"/>
    <property type="match status" value="1"/>
</dbReference>
<dbReference type="InterPro" id="IPR039899">
    <property type="entry name" value="BET1_SNARE"/>
</dbReference>
<proteinExistence type="predicted"/>
<dbReference type="Proteomes" id="UP000198341">
    <property type="component" value="Chromosome 5"/>
</dbReference>
<evidence type="ECO:0000256" key="8">
    <source>
        <dbReference type="ARBA" id="ARBA00046280"/>
    </source>
</evidence>
<evidence type="ECO:0000256" key="2">
    <source>
        <dbReference type="ARBA" id="ARBA00022448"/>
    </source>
</evidence>
<keyword evidence="3 10" id="KW-0812">Transmembrane</keyword>
<keyword evidence="13" id="KW-1185">Reference proteome</keyword>
<dbReference type="KEGG" id="bpg:Bathy05g00250"/>
<feature type="domain" description="T-SNARE coiled-coil homology" evidence="11">
    <location>
        <begin position="10"/>
        <end position="72"/>
    </location>
</feature>
<feature type="region of interest" description="Disordered" evidence="9">
    <location>
        <begin position="1"/>
        <end position="21"/>
    </location>
</feature>
<dbReference type="GO" id="GO:0015031">
    <property type="term" value="P:protein transport"/>
    <property type="evidence" value="ECO:0007669"/>
    <property type="project" value="UniProtKB-KW"/>
</dbReference>
<dbReference type="CDD" id="cd15853">
    <property type="entry name" value="SNARE_Bet1"/>
    <property type="match status" value="1"/>
</dbReference>
<dbReference type="eggNOG" id="KOG3385">
    <property type="taxonomic scope" value="Eukaryota"/>
</dbReference>
<keyword evidence="7 10" id="KW-0472">Membrane</keyword>
<name>K8EWR5_9CHLO</name>